<accession>A0A9W6XK99</accession>
<reference evidence="1" key="1">
    <citation type="submission" date="2023-04" db="EMBL/GenBank/DDBJ databases">
        <title>Phytophthora fragariaefolia NBRC 109709.</title>
        <authorList>
            <person name="Ichikawa N."/>
            <person name="Sato H."/>
            <person name="Tonouchi N."/>
        </authorList>
    </citation>
    <scope>NUCLEOTIDE SEQUENCE</scope>
    <source>
        <strain evidence="1">NBRC 109709</strain>
    </source>
</reference>
<sequence length="161" mass="18167">MVAAVEASAVTAEGVGDVWTIYQIERGVSPYERVLHAADAFSLQKSATRRKLKREQQTHEDEEEEEGVLTVPQASSLHIQTDLERLLRSTTKLETQGRLKRQLKSLKLAQVRELTGVSLPRHLRITPLEEDPLEFRRDTKGVAQVWGAYLLLQLISYSSSS</sequence>
<proteinExistence type="predicted"/>
<dbReference type="OrthoDB" id="116124at2759"/>
<evidence type="ECO:0000313" key="2">
    <source>
        <dbReference type="Proteomes" id="UP001165121"/>
    </source>
</evidence>
<keyword evidence="2" id="KW-1185">Reference proteome</keyword>
<organism evidence="1 2">
    <name type="scientific">Phytophthora fragariaefolia</name>
    <dbReference type="NCBI Taxonomy" id="1490495"/>
    <lineage>
        <taxon>Eukaryota</taxon>
        <taxon>Sar</taxon>
        <taxon>Stramenopiles</taxon>
        <taxon>Oomycota</taxon>
        <taxon>Peronosporomycetes</taxon>
        <taxon>Peronosporales</taxon>
        <taxon>Peronosporaceae</taxon>
        <taxon>Phytophthora</taxon>
    </lineage>
</organism>
<evidence type="ECO:0000313" key="1">
    <source>
        <dbReference type="EMBL" id="GMF40207.1"/>
    </source>
</evidence>
<dbReference type="Proteomes" id="UP001165121">
    <property type="component" value="Unassembled WGS sequence"/>
</dbReference>
<name>A0A9W6XK99_9STRA</name>
<dbReference type="AlphaFoldDB" id="A0A9W6XK99"/>
<comment type="caution">
    <text evidence="1">The sequence shown here is derived from an EMBL/GenBank/DDBJ whole genome shotgun (WGS) entry which is preliminary data.</text>
</comment>
<gene>
    <name evidence="1" type="ORF">Pfra01_001224600</name>
</gene>
<dbReference type="EMBL" id="BSXT01001231">
    <property type="protein sequence ID" value="GMF40207.1"/>
    <property type="molecule type" value="Genomic_DNA"/>
</dbReference>
<protein>
    <submittedName>
        <fullName evidence="1">Unnamed protein product</fullName>
    </submittedName>
</protein>